<gene>
    <name evidence="2" type="ORF">FCL42_17115</name>
</gene>
<protein>
    <submittedName>
        <fullName evidence="2">Glutaredoxin family protein</fullName>
    </submittedName>
</protein>
<dbReference type="InterPro" id="IPR002109">
    <property type="entry name" value="Glutaredoxin"/>
</dbReference>
<dbReference type="AlphaFoldDB" id="A0A4U1BJK8"/>
<proteinExistence type="predicted"/>
<dbReference type="Proteomes" id="UP000305675">
    <property type="component" value="Unassembled WGS sequence"/>
</dbReference>
<reference evidence="2 3" key="1">
    <citation type="submission" date="2019-04" db="EMBL/GenBank/DDBJ databases">
        <authorList>
            <person name="Hwang J.C."/>
        </authorList>
    </citation>
    <scope>NUCLEOTIDE SEQUENCE [LARGE SCALE GENOMIC DNA]</scope>
    <source>
        <strain evidence="2 3">IMCC35002</strain>
    </source>
</reference>
<name>A0A4U1BJK8_9GAMM</name>
<dbReference type="SUPFAM" id="SSF52833">
    <property type="entry name" value="Thioredoxin-like"/>
    <property type="match status" value="1"/>
</dbReference>
<feature type="domain" description="Glutaredoxin" evidence="1">
    <location>
        <begin position="40"/>
        <end position="98"/>
    </location>
</feature>
<evidence type="ECO:0000259" key="1">
    <source>
        <dbReference type="Pfam" id="PF00462"/>
    </source>
</evidence>
<keyword evidence="3" id="KW-1185">Reference proteome</keyword>
<organism evidence="2 3">
    <name type="scientific">Ferrimonas aestuarii</name>
    <dbReference type="NCBI Taxonomy" id="2569539"/>
    <lineage>
        <taxon>Bacteria</taxon>
        <taxon>Pseudomonadati</taxon>
        <taxon>Pseudomonadota</taxon>
        <taxon>Gammaproteobacteria</taxon>
        <taxon>Alteromonadales</taxon>
        <taxon>Ferrimonadaceae</taxon>
        <taxon>Ferrimonas</taxon>
    </lineage>
</organism>
<evidence type="ECO:0000313" key="3">
    <source>
        <dbReference type="Proteomes" id="UP000305675"/>
    </source>
</evidence>
<dbReference type="Pfam" id="PF00462">
    <property type="entry name" value="Glutaredoxin"/>
    <property type="match status" value="1"/>
</dbReference>
<dbReference type="PROSITE" id="PS51354">
    <property type="entry name" value="GLUTAREDOXIN_2"/>
    <property type="match status" value="1"/>
</dbReference>
<dbReference type="EMBL" id="SWCJ01000017">
    <property type="protein sequence ID" value="TKB51747.1"/>
    <property type="molecule type" value="Genomic_DNA"/>
</dbReference>
<evidence type="ECO:0000313" key="2">
    <source>
        <dbReference type="EMBL" id="TKB51747.1"/>
    </source>
</evidence>
<dbReference type="InterPro" id="IPR036249">
    <property type="entry name" value="Thioredoxin-like_sf"/>
</dbReference>
<comment type="caution">
    <text evidence="2">The sequence shown here is derived from an EMBL/GenBank/DDBJ whole genome shotgun (WGS) entry which is preliminary data.</text>
</comment>
<dbReference type="OrthoDB" id="8991911at2"/>
<dbReference type="RefSeq" id="WP_136864652.1">
    <property type="nucleotide sequence ID" value="NZ_SWCJ01000017.1"/>
</dbReference>
<accession>A0A4U1BJK8</accession>
<dbReference type="Gene3D" id="3.40.30.10">
    <property type="entry name" value="Glutaredoxin"/>
    <property type="match status" value="1"/>
</dbReference>
<sequence>MIKWIVGVALAGALMNYAYYQLGAGARVATELNAKHNSDVVLYSAAWCTACAATRRFLNANQIEFVELDMEQDPQGSAEFAQFGGHGIPLVIAKGTVIRGHRPQALMQALQ</sequence>